<gene>
    <name evidence="1" type="ORF">LCGC14_0946030</name>
</gene>
<comment type="caution">
    <text evidence="1">The sequence shown here is derived from an EMBL/GenBank/DDBJ whole genome shotgun (WGS) entry which is preliminary data.</text>
</comment>
<protein>
    <submittedName>
        <fullName evidence="1">Uncharacterized protein</fullName>
    </submittedName>
</protein>
<sequence>MVSESKLHDVQIETVGGYKYVCKCIKCGLIDKGNRGECFEIAPCDNRRRREYPENG</sequence>
<name>A0A0F9P4R3_9ZZZZ</name>
<accession>A0A0F9P4R3</accession>
<reference evidence="1" key="1">
    <citation type="journal article" date="2015" name="Nature">
        <title>Complex archaea that bridge the gap between prokaryotes and eukaryotes.</title>
        <authorList>
            <person name="Spang A."/>
            <person name="Saw J.H."/>
            <person name="Jorgensen S.L."/>
            <person name="Zaremba-Niedzwiedzka K."/>
            <person name="Martijn J."/>
            <person name="Lind A.E."/>
            <person name="van Eijk R."/>
            <person name="Schleper C."/>
            <person name="Guy L."/>
            <person name="Ettema T.J."/>
        </authorList>
    </citation>
    <scope>NUCLEOTIDE SEQUENCE</scope>
</reference>
<organism evidence="1">
    <name type="scientific">marine sediment metagenome</name>
    <dbReference type="NCBI Taxonomy" id="412755"/>
    <lineage>
        <taxon>unclassified sequences</taxon>
        <taxon>metagenomes</taxon>
        <taxon>ecological metagenomes</taxon>
    </lineage>
</organism>
<proteinExistence type="predicted"/>
<dbReference type="EMBL" id="LAZR01003339">
    <property type="protein sequence ID" value="KKN19392.1"/>
    <property type="molecule type" value="Genomic_DNA"/>
</dbReference>
<evidence type="ECO:0000313" key="1">
    <source>
        <dbReference type="EMBL" id="KKN19392.1"/>
    </source>
</evidence>
<dbReference type="AlphaFoldDB" id="A0A0F9P4R3"/>